<evidence type="ECO:0000256" key="2">
    <source>
        <dbReference type="ARBA" id="ARBA00023125"/>
    </source>
</evidence>
<feature type="transmembrane region" description="Helical" evidence="4">
    <location>
        <begin position="12"/>
        <end position="30"/>
    </location>
</feature>
<gene>
    <name evidence="6" type="ORF">ULMA_00130</name>
</gene>
<dbReference type="Pfam" id="PF00196">
    <property type="entry name" value="GerE"/>
    <property type="match status" value="1"/>
</dbReference>
<keyword evidence="4" id="KW-0472">Membrane</keyword>
<dbReference type="RefSeq" id="WP_151672010.1">
    <property type="nucleotide sequence ID" value="NZ_BKCG01000001.1"/>
</dbReference>
<dbReference type="Proteomes" id="UP000326509">
    <property type="component" value="Unassembled WGS sequence"/>
</dbReference>
<keyword evidence="4" id="KW-0812">Transmembrane</keyword>
<comment type="caution">
    <text evidence="6">The sequence shown here is derived from an EMBL/GenBank/DDBJ whole genome shotgun (WGS) entry which is preliminary data.</text>
</comment>
<dbReference type="PANTHER" id="PTHR44688:SF16">
    <property type="entry name" value="DNA-BINDING TRANSCRIPTIONAL ACTIVATOR DEVR_DOSR"/>
    <property type="match status" value="1"/>
</dbReference>
<keyword evidence="1" id="KW-0805">Transcription regulation</keyword>
<evidence type="ECO:0000313" key="6">
    <source>
        <dbReference type="EMBL" id="GER57905.1"/>
    </source>
</evidence>
<dbReference type="AlphaFoldDB" id="A0A5J4ILP2"/>
<dbReference type="OrthoDB" id="9807565at2"/>
<keyword evidence="7" id="KW-1185">Reference proteome</keyword>
<dbReference type="GO" id="GO:0003677">
    <property type="term" value="F:DNA binding"/>
    <property type="evidence" value="ECO:0007669"/>
    <property type="project" value="UniProtKB-KW"/>
</dbReference>
<dbReference type="SUPFAM" id="SSF46894">
    <property type="entry name" value="C-terminal effector domain of the bipartite response regulators"/>
    <property type="match status" value="1"/>
</dbReference>
<evidence type="ECO:0000313" key="7">
    <source>
        <dbReference type="Proteomes" id="UP000326509"/>
    </source>
</evidence>
<dbReference type="PANTHER" id="PTHR44688">
    <property type="entry name" value="DNA-BINDING TRANSCRIPTIONAL ACTIVATOR DEVR_DOSR"/>
    <property type="match status" value="1"/>
</dbReference>
<feature type="transmembrane region" description="Helical" evidence="4">
    <location>
        <begin position="42"/>
        <end position="61"/>
    </location>
</feature>
<dbReference type="GO" id="GO:0006355">
    <property type="term" value="P:regulation of DNA-templated transcription"/>
    <property type="evidence" value="ECO:0007669"/>
    <property type="project" value="InterPro"/>
</dbReference>
<keyword evidence="2" id="KW-0238">DNA-binding</keyword>
<dbReference type="PROSITE" id="PS50043">
    <property type="entry name" value="HTH_LUXR_2"/>
    <property type="match status" value="1"/>
</dbReference>
<keyword evidence="3" id="KW-0804">Transcription</keyword>
<dbReference type="CDD" id="cd06170">
    <property type="entry name" value="LuxR_C_like"/>
    <property type="match status" value="1"/>
</dbReference>
<proteinExistence type="predicted"/>
<dbReference type="PRINTS" id="PR00038">
    <property type="entry name" value="HTHLUXR"/>
</dbReference>
<protein>
    <recommendedName>
        <fullName evidence="5">HTH luxR-type domain-containing protein</fullName>
    </recommendedName>
</protein>
<evidence type="ECO:0000259" key="5">
    <source>
        <dbReference type="PROSITE" id="PS50043"/>
    </source>
</evidence>
<dbReference type="InterPro" id="IPR036388">
    <property type="entry name" value="WH-like_DNA-bd_sf"/>
</dbReference>
<dbReference type="InterPro" id="IPR000792">
    <property type="entry name" value="Tscrpt_reg_LuxR_C"/>
</dbReference>
<reference evidence="6 7" key="1">
    <citation type="submission" date="2019-08" db="EMBL/GenBank/DDBJ databases">
        <title>Draft genome sequence of Ulvibacter marinus type strain NBRC 109484.</title>
        <authorList>
            <person name="Kawano K."/>
            <person name="Ushijima N."/>
            <person name="Kihara M."/>
            <person name="Itoh H."/>
        </authorList>
    </citation>
    <scope>NUCLEOTIDE SEQUENCE [LARGE SCALE GENOMIC DNA]</scope>
    <source>
        <strain evidence="6 7">NBRC 109484</strain>
    </source>
</reference>
<keyword evidence="4" id="KW-1133">Transmembrane helix</keyword>
<evidence type="ECO:0000256" key="1">
    <source>
        <dbReference type="ARBA" id="ARBA00023015"/>
    </source>
</evidence>
<accession>A0A5J4ILP2</accession>
<sequence>MNLEKILSKYQKFLLVIAIVLSSIAISIRSNDGEIKLVLGNYPVLIFAMVVVSSFFVALYFQVNRRKISSLSNQIREHSKSKNERISELLNDLTERQRVVYDLIILGKTNKEIMTKLFIEQSTLKSHINQIYKKLNIQSRNELKSKANY</sequence>
<name>A0A5J4ILP2_9FLAO</name>
<dbReference type="InterPro" id="IPR016032">
    <property type="entry name" value="Sig_transdc_resp-reg_C-effctor"/>
</dbReference>
<feature type="domain" description="HTH luxR-type" evidence="5">
    <location>
        <begin position="86"/>
        <end position="149"/>
    </location>
</feature>
<evidence type="ECO:0000256" key="3">
    <source>
        <dbReference type="ARBA" id="ARBA00023163"/>
    </source>
</evidence>
<evidence type="ECO:0000256" key="4">
    <source>
        <dbReference type="SAM" id="Phobius"/>
    </source>
</evidence>
<organism evidence="6 7">
    <name type="scientific">Patiriisocius marinus</name>
    <dbReference type="NCBI Taxonomy" id="1397112"/>
    <lineage>
        <taxon>Bacteria</taxon>
        <taxon>Pseudomonadati</taxon>
        <taxon>Bacteroidota</taxon>
        <taxon>Flavobacteriia</taxon>
        <taxon>Flavobacteriales</taxon>
        <taxon>Flavobacteriaceae</taxon>
        <taxon>Patiriisocius</taxon>
    </lineage>
</organism>
<dbReference type="Gene3D" id="1.10.10.10">
    <property type="entry name" value="Winged helix-like DNA-binding domain superfamily/Winged helix DNA-binding domain"/>
    <property type="match status" value="1"/>
</dbReference>
<dbReference type="SMART" id="SM00421">
    <property type="entry name" value="HTH_LUXR"/>
    <property type="match status" value="1"/>
</dbReference>
<dbReference type="EMBL" id="BKCG01000001">
    <property type="protein sequence ID" value="GER57905.1"/>
    <property type="molecule type" value="Genomic_DNA"/>
</dbReference>